<organism evidence="1 2">
    <name type="scientific">Rhizobium fredii</name>
    <name type="common">Sinorhizobium fredii</name>
    <dbReference type="NCBI Taxonomy" id="380"/>
    <lineage>
        <taxon>Bacteria</taxon>
        <taxon>Pseudomonadati</taxon>
        <taxon>Pseudomonadota</taxon>
        <taxon>Alphaproteobacteria</taxon>
        <taxon>Hyphomicrobiales</taxon>
        <taxon>Rhizobiaceae</taxon>
        <taxon>Sinorhizobium/Ensifer group</taxon>
        <taxon>Sinorhizobium</taxon>
    </lineage>
</organism>
<dbReference type="PANTHER" id="PTHR36836">
    <property type="entry name" value="COLANIC ACID BIOSYNTHESIS PROTEIN WCAK"/>
    <property type="match status" value="1"/>
</dbReference>
<dbReference type="AlphaFoldDB" id="A0A2A6M751"/>
<name>A0A2A6M751_RHIFR</name>
<evidence type="ECO:0000313" key="2">
    <source>
        <dbReference type="Proteomes" id="UP000220353"/>
    </source>
</evidence>
<reference evidence="1 2" key="1">
    <citation type="submission" date="2017-09" db="EMBL/GenBank/DDBJ databases">
        <title>Comparative genomics of rhizobia isolated from Phaseolus vulgaris in China.</title>
        <authorList>
            <person name="Tong W."/>
        </authorList>
    </citation>
    <scope>NUCLEOTIDE SEQUENCE [LARGE SCALE GENOMIC DNA]</scope>
    <source>
        <strain evidence="1 2">PCH1</strain>
    </source>
</reference>
<dbReference type="Proteomes" id="UP000220353">
    <property type="component" value="Unassembled WGS sequence"/>
</dbReference>
<proteinExistence type="predicted"/>
<protein>
    <recommendedName>
        <fullName evidence="3">Polysaccharide pyruvyl transferase domain-containing protein</fullName>
    </recommendedName>
</protein>
<evidence type="ECO:0008006" key="3">
    <source>
        <dbReference type="Google" id="ProtNLM"/>
    </source>
</evidence>
<comment type="caution">
    <text evidence="1">The sequence shown here is derived from an EMBL/GenBank/DDBJ whole genome shotgun (WGS) entry which is preliminary data.</text>
</comment>
<gene>
    <name evidence="1" type="ORF">CO661_02095</name>
</gene>
<sequence length="301" mass="33020">MRAADIVIVNGEGTLHDATRQAKALAEVGPFCRDAGVPSVLINSVYERNDAEIATACRSFDKIYVRESISAYEAREAGLQVEVVPDLTLSSDVMAAFRAKPRVAGIVITDNANRDVGRRAMEEALVRKDVSFLHLDTSEPNNPFMAKATSPEFVFMNTGRVTEPPPPQRRTSTAFRAFRKSLLKPHMLRRMKMIRQLNEPLSSAQILSRIATSRGVVAGRFHAVCMSMLSDTPFAAMSSNTSKMKGMLTDAGAARFLTDDPKAAFHVIADWKDSDHVAVAAYVEKARRDAKAMFDAIASLL</sequence>
<dbReference type="EMBL" id="NWTC01000001">
    <property type="protein sequence ID" value="PDT50438.1"/>
    <property type="molecule type" value="Genomic_DNA"/>
</dbReference>
<accession>A0A2A6M751</accession>
<dbReference type="PANTHER" id="PTHR36836:SF1">
    <property type="entry name" value="COLANIC ACID BIOSYNTHESIS PROTEIN WCAK"/>
    <property type="match status" value="1"/>
</dbReference>
<evidence type="ECO:0000313" key="1">
    <source>
        <dbReference type="EMBL" id="PDT50438.1"/>
    </source>
</evidence>